<dbReference type="OrthoDB" id="7873726at2"/>
<keyword evidence="2" id="KW-1185">Reference proteome</keyword>
<sequence>MTIRRLILGLAGMFAGWIAVLVAVGLASDAAPAYVVPLPPDALISRLDPDVSVMAAGRFSITLTSDTPGLARRLYGAGAILVLPAGLPGCLPLPEGHSPLSRT</sequence>
<dbReference type="Proteomes" id="UP000321562">
    <property type="component" value="Unassembled WGS sequence"/>
</dbReference>
<dbReference type="AlphaFoldDB" id="A0A5C6RYQ8"/>
<accession>A0A5C6RYQ8</accession>
<reference evidence="1 2" key="1">
    <citation type="submission" date="2019-08" db="EMBL/GenBank/DDBJ databases">
        <authorList>
            <person name="Ye J."/>
        </authorList>
    </citation>
    <scope>NUCLEOTIDE SEQUENCE [LARGE SCALE GENOMIC DNA]</scope>
    <source>
        <strain evidence="1 2">TK008</strain>
    </source>
</reference>
<dbReference type="EMBL" id="VOPL01000006">
    <property type="protein sequence ID" value="TXB67746.1"/>
    <property type="molecule type" value="Genomic_DNA"/>
</dbReference>
<evidence type="ECO:0000313" key="2">
    <source>
        <dbReference type="Proteomes" id="UP000321562"/>
    </source>
</evidence>
<evidence type="ECO:0000313" key="1">
    <source>
        <dbReference type="EMBL" id="TXB67746.1"/>
    </source>
</evidence>
<proteinExistence type="predicted"/>
<gene>
    <name evidence="1" type="ORF">FQV27_14165</name>
</gene>
<organism evidence="1 2">
    <name type="scientific">Paracoccus aurantiacus</name>
    <dbReference type="NCBI Taxonomy" id="2599412"/>
    <lineage>
        <taxon>Bacteria</taxon>
        <taxon>Pseudomonadati</taxon>
        <taxon>Pseudomonadota</taxon>
        <taxon>Alphaproteobacteria</taxon>
        <taxon>Rhodobacterales</taxon>
        <taxon>Paracoccaceae</taxon>
        <taxon>Paracoccus</taxon>
    </lineage>
</organism>
<protein>
    <submittedName>
        <fullName evidence="1">Uncharacterized protein</fullName>
    </submittedName>
</protein>
<comment type="caution">
    <text evidence="1">The sequence shown here is derived from an EMBL/GenBank/DDBJ whole genome shotgun (WGS) entry which is preliminary data.</text>
</comment>
<dbReference type="RefSeq" id="WP_147099715.1">
    <property type="nucleotide sequence ID" value="NZ_JBHUFH010000001.1"/>
</dbReference>
<name>A0A5C6RYQ8_9RHOB</name>